<evidence type="ECO:0000313" key="4">
    <source>
        <dbReference type="Proteomes" id="UP000184082"/>
    </source>
</evidence>
<evidence type="ECO:0000313" key="3">
    <source>
        <dbReference type="EMBL" id="SHJ83559.1"/>
    </source>
</evidence>
<gene>
    <name evidence="3" type="ORF">SAMN02745883_00575</name>
</gene>
<dbReference type="PANTHER" id="PTHR21198:SF7">
    <property type="entry name" value="ASPARTATE-GLUTAMATE RACEMASE FAMILY"/>
    <property type="match status" value="1"/>
</dbReference>
<keyword evidence="4" id="KW-1185">Reference proteome</keyword>
<keyword evidence="2" id="KW-0413">Isomerase</keyword>
<dbReference type="NCBIfam" id="TIGR00035">
    <property type="entry name" value="asp_race"/>
    <property type="match status" value="1"/>
</dbReference>
<name>A0A1M6MJ97_9FIRM</name>
<dbReference type="Proteomes" id="UP000184082">
    <property type="component" value="Unassembled WGS sequence"/>
</dbReference>
<dbReference type="Gene3D" id="3.40.50.1860">
    <property type="match status" value="2"/>
</dbReference>
<sequence>MKTIGILGGMGPLATADLLKKIITLTDANGDNEHIPVIVDNNTQIPDRTEYIINSGKDPTDYLIRSALRLEMMGADVIVMPCNTAHYFYDEIVKYIKIPFINMIEETAKETKKLYPKVKKVALLATEGTNKSKIYDKVFSRYDLEIIKPDDCEQKYVTELIYSIKAGKYNIELKNFKNVLYKFKNNNIDVFILGCTELPVAFEMFRIDEICIDPTKILACSAIKYVGKKVKEKI</sequence>
<dbReference type="SUPFAM" id="SSF53681">
    <property type="entry name" value="Aspartate/glutamate racemase"/>
    <property type="match status" value="2"/>
</dbReference>
<accession>A0A1M6MJ97</accession>
<dbReference type="InterPro" id="IPR015942">
    <property type="entry name" value="Asp/Glu/hydantoin_racemase"/>
</dbReference>
<evidence type="ECO:0000256" key="2">
    <source>
        <dbReference type="ARBA" id="ARBA00023235"/>
    </source>
</evidence>
<dbReference type="InterPro" id="IPR001920">
    <property type="entry name" value="Asp/Glu_race"/>
</dbReference>
<proteinExistence type="inferred from homology"/>
<dbReference type="PANTHER" id="PTHR21198">
    <property type="entry name" value="GLUTAMATE RACEMASE"/>
    <property type="match status" value="1"/>
</dbReference>
<reference evidence="3 4" key="1">
    <citation type="submission" date="2016-11" db="EMBL/GenBank/DDBJ databases">
        <authorList>
            <person name="Jaros S."/>
            <person name="Januszkiewicz K."/>
            <person name="Wedrychowicz H."/>
        </authorList>
    </citation>
    <scope>NUCLEOTIDE SEQUENCE [LARGE SCALE GENOMIC DNA]</scope>
    <source>
        <strain evidence="3 4">DSM 14501</strain>
    </source>
</reference>
<dbReference type="AlphaFoldDB" id="A0A1M6MJ97"/>
<dbReference type="InterPro" id="IPR004380">
    <property type="entry name" value="Asp_race"/>
</dbReference>
<organism evidence="3 4">
    <name type="scientific">Caminicella sporogenes DSM 14501</name>
    <dbReference type="NCBI Taxonomy" id="1121266"/>
    <lineage>
        <taxon>Bacteria</taxon>
        <taxon>Bacillati</taxon>
        <taxon>Bacillota</taxon>
        <taxon>Clostridia</taxon>
        <taxon>Peptostreptococcales</taxon>
        <taxon>Caminicellaceae</taxon>
        <taxon>Caminicella</taxon>
    </lineage>
</organism>
<comment type="similarity">
    <text evidence="1">Belongs to the aspartate/glutamate racemases family.</text>
</comment>
<dbReference type="RefSeq" id="WP_072965877.1">
    <property type="nucleotide sequence ID" value="NZ_FRAJ01000004.1"/>
</dbReference>
<dbReference type="EMBL" id="FRAJ01000004">
    <property type="protein sequence ID" value="SHJ83559.1"/>
    <property type="molecule type" value="Genomic_DNA"/>
</dbReference>
<dbReference type="GO" id="GO:0047661">
    <property type="term" value="F:amino-acid racemase activity"/>
    <property type="evidence" value="ECO:0007669"/>
    <property type="project" value="InterPro"/>
</dbReference>
<dbReference type="STRING" id="1121266.SAMN02745883_00575"/>
<protein>
    <submittedName>
        <fullName evidence="3">Aspartate racemase</fullName>
    </submittedName>
</protein>
<dbReference type="Pfam" id="PF01177">
    <property type="entry name" value="Asp_Glu_race"/>
    <property type="match status" value="1"/>
</dbReference>
<evidence type="ECO:0000256" key="1">
    <source>
        <dbReference type="ARBA" id="ARBA00007847"/>
    </source>
</evidence>